<keyword evidence="1" id="KW-0732">Signal</keyword>
<name>A0A397W5A5_9GLOM</name>
<dbReference type="EMBL" id="QKWP01000042">
    <property type="protein sequence ID" value="RIB29281.1"/>
    <property type="molecule type" value="Genomic_DNA"/>
</dbReference>
<proteinExistence type="predicted"/>
<dbReference type="OrthoDB" id="2362024at2759"/>
<organism evidence="2 3">
    <name type="scientific">Gigaspora rosea</name>
    <dbReference type="NCBI Taxonomy" id="44941"/>
    <lineage>
        <taxon>Eukaryota</taxon>
        <taxon>Fungi</taxon>
        <taxon>Fungi incertae sedis</taxon>
        <taxon>Mucoromycota</taxon>
        <taxon>Glomeromycotina</taxon>
        <taxon>Glomeromycetes</taxon>
        <taxon>Diversisporales</taxon>
        <taxon>Gigasporaceae</taxon>
        <taxon>Gigaspora</taxon>
    </lineage>
</organism>
<evidence type="ECO:0000256" key="1">
    <source>
        <dbReference type="SAM" id="SignalP"/>
    </source>
</evidence>
<dbReference type="AlphaFoldDB" id="A0A397W5A5"/>
<keyword evidence="3" id="KW-1185">Reference proteome</keyword>
<evidence type="ECO:0000313" key="2">
    <source>
        <dbReference type="EMBL" id="RIB29281.1"/>
    </source>
</evidence>
<evidence type="ECO:0000313" key="3">
    <source>
        <dbReference type="Proteomes" id="UP000266673"/>
    </source>
</evidence>
<feature type="signal peptide" evidence="1">
    <location>
        <begin position="1"/>
        <end position="25"/>
    </location>
</feature>
<gene>
    <name evidence="2" type="ORF">C2G38_2027861</name>
</gene>
<sequence>MSKFQTKKFFSIMLFVMLFFVLTNAVRNDLKKRQTSLGQGQHCTGANDDSKCDTQICRIKGEDTYKCQLTDERGEGENCINNYACKIELICAGDNKCRFNE</sequence>
<evidence type="ECO:0008006" key="4">
    <source>
        <dbReference type="Google" id="ProtNLM"/>
    </source>
</evidence>
<reference evidence="2 3" key="1">
    <citation type="submission" date="2018-06" db="EMBL/GenBank/DDBJ databases">
        <title>Comparative genomics reveals the genomic features of Rhizophagus irregularis, R. cerebriforme, R. diaphanum and Gigaspora rosea, and their symbiotic lifestyle signature.</title>
        <authorList>
            <person name="Morin E."/>
            <person name="San Clemente H."/>
            <person name="Chen E.C.H."/>
            <person name="De La Providencia I."/>
            <person name="Hainaut M."/>
            <person name="Kuo A."/>
            <person name="Kohler A."/>
            <person name="Murat C."/>
            <person name="Tang N."/>
            <person name="Roy S."/>
            <person name="Loubradou J."/>
            <person name="Henrissat B."/>
            <person name="Grigoriev I.V."/>
            <person name="Corradi N."/>
            <person name="Roux C."/>
            <person name="Martin F.M."/>
        </authorList>
    </citation>
    <scope>NUCLEOTIDE SEQUENCE [LARGE SCALE GENOMIC DNA]</scope>
    <source>
        <strain evidence="2 3">DAOM 194757</strain>
    </source>
</reference>
<protein>
    <recommendedName>
        <fullName evidence="4">Transmembrane protein</fullName>
    </recommendedName>
</protein>
<accession>A0A397W5A5</accession>
<feature type="chain" id="PRO_5017424674" description="Transmembrane protein" evidence="1">
    <location>
        <begin position="26"/>
        <end position="101"/>
    </location>
</feature>
<dbReference type="Proteomes" id="UP000266673">
    <property type="component" value="Unassembled WGS sequence"/>
</dbReference>
<comment type="caution">
    <text evidence="2">The sequence shown here is derived from an EMBL/GenBank/DDBJ whole genome shotgun (WGS) entry which is preliminary data.</text>
</comment>